<gene>
    <name evidence="2" type="ORF">UU72_C0010G0032</name>
</gene>
<proteinExistence type="predicted"/>
<evidence type="ECO:0000256" key="1">
    <source>
        <dbReference type="SAM" id="Phobius"/>
    </source>
</evidence>
<keyword evidence="1" id="KW-0812">Transmembrane</keyword>
<keyword evidence="1" id="KW-1133">Transmembrane helix</keyword>
<dbReference type="AlphaFoldDB" id="A0A0G0WVZ8"/>
<keyword evidence="1" id="KW-0472">Membrane</keyword>
<dbReference type="EMBL" id="LCBS01000010">
    <property type="protein sequence ID" value="KKS16920.1"/>
    <property type="molecule type" value="Genomic_DNA"/>
</dbReference>
<evidence type="ECO:0000313" key="2">
    <source>
        <dbReference type="EMBL" id="KKS16920.1"/>
    </source>
</evidence>
<evidence type="ECO:0000313" key="3">
    <source>
        <dbReference type="Proteomes" id="UP000034163"/>
    </source>
</evidence>
<feature type="transmembrane region" description="Helical" evidence="1">
    <location>
        <begin position="12"/>
        <end position="33"/>
    </location>
</feature>
<comment type="caution">
    <text evidence="2">The sequence shown here is derived from an EMBL/GenBank/DDBJ whole genome shotgun (WGS) entry which is preliminary data.</text>
</comment>
<name>A0A0G0WVZ8_UNCKA</name>
<dbReference type="Proteomes" id="UP000034163">
    <property type="component" value="Unassembled WGS sequence"/>
</dbReference>
<organism evidence="2 3">
    <name type="scientific">candidate division WWE3 bacterium GW2011_GWB1_41_6</name>
    <dbReference type="NCBI Taxonomy" id="1619112"/>
    <lineage>
        <taxon>Bacteria</taxon>
        <taxon>Katanobacteria</taxon>
    </lineage>
</organism>
<accession>A0A0G0WVZ8</accession>
<protein>
    <recommendedName>
        <fullName evidence="4">Type 4 fimbrial biogenesis protein PilX N-terminal domain-containing protein</fullName>
    </recommendedName>
</protein>
<evidence type="ECO:0008006" key="4">
    <source>
        <dbReference type="Google" id="ProtNLM"/>
    </source>
</evidence>
<sequence length="270" mass="28357">MKATNQSGQTLIIIVLVMLIALAIGVGISTTFISHIRNLTNTDSSNRAVAVAEAGVEKMLVLPMATLEGYINFGNCGAECIVNIIGDDGVEAKAEISLSYLGRSADPFPVDLSVADISEVNLKGYPDNTNFQVCWNEPPSGDVPSITGMFFYGTVGSYAVDNYAYNSTASLNGSNGFDTAAGSGGDSSCFTVTGRVNPVIFRLKAVYNSVEAFIVPAVGATLPSQGIVVTSQGMVDDQVKKVVAIKSDPHLPGEFDYVLYSKSATDPLSN</sequence>
<reference evidence="2 3" key="1">
    <citation type="journal article" date="2015" name="Nature">
        <title>rRNA introns, odd ribosomes, and small enigmatic genomes across a large radiation of phyla.</title>
        <authorList>
            <person name="Brown C.T."/>
            <person name="Hug L.A."/>
            <person name="Thomas B.C."/>
            <person name="Sharon I."/>
            <person name="Castelle C.J."/>
            <person name="Singh A."/>
            <person name="Wilkins M.J."/>
            <person name="Williams K.H."/>
            <person name="Banfield J.F."/>
        </authorList>
    </citation>
    <scope>NUCLEOTIDE SEQUENCE [LARGE SCALE GENOMIC DNA]</scope>
</reference>